<evidence type="ECO:0000259" key="3">
    <source>
        <dbReference type="PROSITE" id="PS51186"/>
    </source>
</evidence>
<keyword evidence="2" id="KW-0012">Acyltransferase</keyword>
<evidence type="ECO:0000256" key="2">
    <source>
        <dbReference type="ARBA" id="ARBA00023315"/>
    </source>
</evidence>
<proteinExistence type="predicted"/>
<protein>
    <submittedName>
        <fullName evidence="4">GNAT family N-acetyltransferase</fullName>
    </submittedName>
</protein>
<dbReference type="InterPro" id="IPR050832">
    <property type="entry name" value="Bact_Acetyltransf"/>
</dbReference>
<evidence type="ECO:0000313" key="4">
    <source>
        <dbReference type="EMBL" id="MBN9644193.1"/>
    </source>
</evidence>
<dbReference type="Gene3D" id="3.40.630.30">
    <property type="match status" value="1"/>
</dbReference>
<keyword evidence="1" id="KW-0808">Transferase</keyword>
<dbReference type="Proteomes" id="UP000664332">
    <property type="component" value="Unassembled WGS sequence"/>
</dbReference>
<name>A0A939E1Q9_9CORY</name>
<reference evidence="4" key="1">
    <citation type="submission" date="2021-03" db="EMBL/GenBank/DDBJ databases">
        <authorList>
            <person name="Sun Q."/>
        </authorList>
    </citation>
    <scope>NUCLEOTIDE SEQUENCE</scope>
    <source>
        <strain evidence="4">CCM 8862</strain>
    </source>
</reference>
<dbReference type="PANTHER" id="PTHR43877">
    <property type="entry name" value="AMINOALKYLPHOSPHONATE N-ACETYLTRANSFERASE-RELATED-RELATED"/>
    <property type="match status" value="1"/>
</dbReference>
<dbReference type="InterPro" id="IPR000182">
    <property type="entry name" value="GNAT_dom"/>
</dbReference>
<organism evidence="4 5">
    <name type="scientific">Corynebacterium mendelii</name>
    <dbReference type="NCBI Taxonomy" id="2765362"/>
    <lineage>
        <taxon>Bacteria</taxon>
        <taxon>Bacillati</taxon>
        <taxon>Actinomycetota</taxon>
        <taxon>Actinomycetes</taxon>
        <taxon>Mycobacteriales</taxon>
        <taxon>Corynebacteriaceae</taxon>
        <taxon>Corynebacterium</taxon>
    </lineage>
</organism>
<keyword evidence="5" id="KW-1185">Reference proteome</keyword>
<dbReference type="PANTHER" id="PTHR43877:SF2">
    <property type="entry name" value="AMINOALKYLPHOSPHONATE N-ACETYLTRANSFERASE-RELATED"/>
    <property type="match status" value="1"/>
</dbReference>
<evidence type="ECO:0000256" key="1">
    <source>
        <dbReference type="ARBA" id="ARBA00022679"/>
    </source>
</evidence>
<dbReference type="EMBL" id="JAFLEQ010000008">
    <property type="protein sequence ID" value="MBN9644193.1"/>
    <property type="molecule type" value="Genomic_DNA"/>
</dbReference>
<dbReference type="PROSITE" id="PS51186">
    <property type="entry name" value="GNAT"/>
    <property type="match status" value="1"/>
</dbReference>
<dbReference type="SUPFAM" id="SSF55729">
    <property type="entry name" value="Acyl-CoA N-acyltransferases (Nat)"/>
    <property type="match status" value="1"/>
</dbReference>
<accession>A0A939E1Q9</accession>
<feature type="domain" description="N-acetyltransferase" evidence="3">
    <location>
        <begin position="1"/>
        <end position="160"/>
    </location>
</feature>
<dbReference type="AlphaFoldDB" id="A0A939E1Q9"/>
<gene>
    <name evidence="4" type="ORF">JZY06_06130</name>
</gene>
<sequence length="163" mass="17802">MRIRLAAAGDAAEFVRLKELIVTGSYPFDYSPAQLAAWRPRAREAFIDLVGRDDHVQFVIDRDDGGRLAGCVSAALERVLPSPSWPAVHGYIGDMAVDDDVRGLGWGTKLLDRAMDWCVASGAETIRLTATASAVGFYRAAGFRPEGGHEAFQHMRWSAPQPD</sequence>
<dbReference type="InterPro" id="IPR016181">
    <property type="entry name" value="Acyl_CoA_acyltransferase"/>
</dbReference>
<dbReference type="RefSeq" id="WP_207119189.1">
    <property type="nucleotide sequence ID" value="NZ_JAFLEQ010000008.1"/>
</dbReference>
<evidence type="ECO:0000313" key="5">
    <source>
        <dbReference type="Proteomes" id="UP000664332"/>
    </source>
</evidence>
<comment type="caution">
    <text evidence="4">The sequence shown here is derived from an EMBL/GenBank/DDBJ whole genome shotgun (WGS) entry which is preliminary data.</text>
</comment>
<dbReference type="CDD" id="cd04301">
    <property type="entry name" value="NAT_SF"/>
    <property type="match status" value="1"/>
</dbReference>
<dbReference type="Pfam" id="PF00583">
    <property type="entry name" value="Acetyltransf_1"/>
    <property type="match status" value="1"/>
</dbReference>
<dbReference type="GO" id="GO:0016747">
    <property type="term" value="F:acyltransferase activity, transferring groups other than amino-acyl groups"/>
    <property type="evidence" value="ECO:0007669"/>
    <property type="project" value="InterPro"/>
</dbReference>